<name>A0A4Y9S462_9BURK</name>
<dbReference type="Pfam" id="PF09361">
    <property type="entry name" value="Phasin_2"/>
    <property type="match status" value="1"/>
</dbReference>
<accession>A0A4Y9S462</accession>
<dbReference type="NCBIfam" id="TIGR01841">
    <property type="entry name" value="phasin"/>
    <property type="match status" value="1"/>
</dbReference>
<reference evidence="3 4" key="1">
    <citation type="submission" date="2019-03" db="EMBL/GenBank/DDBJ databases">
        <title>Draft Genome Sequence of Duganella callidus sp. nov., a Novel Duganella Species Isolated from Cultivated Soil.</title>
        <authorList>
            <person name="Raths R."/>
            <person name="Peta V."/>
            <person name="Bucking H."/>
        </authorList>
    </citation>
    <scope>NUCLEOTIDE SEQUENCE [LARGE SCALE GENOMIC DNA]</scope>
    <source>
        <strain evidence="3 4">DN04</strain>
    </source>
</reference>
<sequence length="230" mass="23779">MNFIALHHNPGEIMSSITETFSAATKSQLEAQFQIFANLSKAAVDSAEKVIALNLNTTRASVEKSSAAAKKLLAAKDPKEFFSLSAAEPIALDKLFAYSRELVNIATAAQSQLLQTAQSGIRKAGAATVAAAKPAVLPPVTAPAAAPTSPAVTAAVLAAVHAVNEPVPPAEITTPKPVAAQLDIEDVEPIEVKADVPHVFPEPAVKPIALSPSEAKPTKTKSASAPKARK</sequence>
<dbReference type="InterPro" id="IPR018968">
    <property type="entry name" value="Phasin"/>
</dbReference>
<keyword evidence="4" id="KW-1185">Reference proteome</keyword>
<organism evidence="3 4">
    <name type="scientific">Duganella callida</name>
    <dbReference type="NCBI Taxonomy" id="2561932"/>
    <lineage>
        <taxon>Bacteria</taxon>
        <taxon>Pseudomonadati</taxon>
        <taxon>Pseudomonadota</taxon>
        <taxon>Betaproteobacteria</taxon>
        <taxon>Burkholderiales</taxon>
        <taxon>Oxalobacteraceae</taxon>
        <taxon>Telluria group</taxon>
        <taxon>Duganella</taxon>
    </lineage>
</organism>
<evidence type="ECO:0000259" key="2">
    <source>
        <dbReference type="Pfam" id="PF09361"/>
    </source>
</evidence>
<evidence type="ECO:0000313" key="3">
    <source>
        <dbReference type="EMBL" id="TFW16311.1"/>
    </source>
</evidence>
<feature type="region of interest" description="Disordered" evidence="1">
    <location>
        <begin position="205"/>
        <end position="230"/>
    </location>
</feature>
<gene>
    <name evidence="3" type="ORF">E4L98_23890</name>
</gene>
<dbReference type="InterPro" id="IPR010127">
    <property type="entry name" value="Phasin_subfam-1"/>
</dbReference>
<dbReference type="AlphaFoldDB" id="A0A4Y9S462"/>
<dbReference type="EMBL" id="SPVG01000237">
    <property type="protein sequence ID" value="TFW16311.1"/>
    <property type="molecule type" value="Genomic_DNA"/>
</dbReference>
<dbReference type="Proteomes" id="UP000297729">
    <property type="component" value="Unassembled WGS sequence"/>
</dbReference>
<dbReference type="OrthoDB" id="8759666at2"/>
<protein>
    <submittedName>
        <fullName evidence="3">Phasin family protein</fullName>
    </submittedName>
</protein>
<evidence type="ECO:0000256" key="1">
    <source>
        <dbReference type="SAM" id="MobiDB-lite"/>
    </source>
</evidence>
<comment type="caution">
    <text evidence="3">The sequence shown here is derived from an EMBL/GenBank/DDBJ whole genome shotgun (WGS) entry which is preliminary data.</text>
</comment>
<proteinExistence type="predicted"/>
<feature type="domain" description="Phasin" evidence="2">
    <location>
        <begin position="19"/>
        <end position="119"/>
    </location>
</feature>
<evidence type="ECO:0000313" key="4">
    <source>
        <dbReference type="Proteomes" id="UP000297729"/>
    </source>
</evidence>